<dbReference type="EMBL" id="PUHQ01000031">
    <property type="protein sequence ID" value="KAG0661861.1"/>
    <property type="molecule type" value="Genomic_DNA"/>
</dbReference>
<dbReference type="OrthoDB" id="2441642at2759"/>
<sequence length="671" mass="70232">MLEPGLPTSTTSIAAPHEVPVTANGDLHAVPDSEVTTGPLAAVVSREQGVDRMDEDEGMTDDMRIAISALGLMREGSLSGKSPTPTTSLSSSHAALHPQQQQQQQQQPFQGGARTDAIFAEPVAGGAQGRGRSDSRRSDPSRSASTASMASYSEAAWTGAGTSETGFSSPAGSMYIANGAVGSSRDAEMGPHNGTAAGGGPGEPHPAADDPHFMARVSQLPIVSGGIEWYERSKANSRVVKYGADLVESSISAVSRPIANNLPLGGALDDFACRQLDRISASPSRRSPRALPEVELASAGREGFQGGMGIQDGGSSGFMAANADHGLSPNNATLGPGDGQLTTIHGGQRSRWQTVLLEAGGLGAAVSEESLKSLRYCLQWLLYATAHLDHHIGTLRDFIASLRAQPRGASTSSNALIAVSASAHLAQIKHDIVETIRKVVDVVSRYAGAALPEQARRYVKQSILGLPVKWASAIEVRAGRRSRETSVGTVSMGGVESDLGTPRPDPHVGTGPESAGGKTPTQAGGMSDADMYELSPTEDAADRVLTFAVESLDMLRAVTGIFGESIEKAEAWIERLRVIGVDRQRQRQAAHDDEMLQNELPALPAPADDPDHAATSTAMAAQTSSSVKKRRRGSGQLGSPGYDTAMSHERSSGMSEDGDEAGAARRMRRDD</sequence>
<dbReference type="PANTHER" id="PTHR38406:SF1">
    <property type="entry name" value="TRANSCRIPTIONAL REPRESSOR OPI1"/>
    <property type="match status" value="1"/>
</dbReference>
<evidence type="ECO:0000313" key="2">
    <source>
        <dbReference type="EMBL" id="KAG0661861.1"/>
    </source>
</evidence>
<organism evidence="2 3">
    <name type="scientific">Rhodotorula mucilaginosa</name>
    <name type="common">Yeast</name>
    <name type="synonym">Rhodotorula rubra</name>
    <dbReference type="NCBI Taxonomy" id="5537"/>
    <lineage>
        <taxon>Eukaryota</taxon>
        <taxon>Fungi</taxon>
        <taxon>Dikarya</taxon>
        <taxon>Basidiomycota</taxon>
        <taxon>Pucciniomycotina</taxon>
        <taxon>Microbotryomycetes</taxon>
        <taxon>Sporidiobolales</taxon>
        <taxon>Sporidiobolaceae</taxon>
        <taxon>Rhodotorula</taxon>
    </lineage>
</organism>
<dbReference type="GO" id="GO:0003714">
    <property type="term" value="F:transcription corepressor activity"/>
    <property type="evidence" value="ECO:0007669"/>
    <property type="project" value="InterPro"/>
</dbReference>
<dbReference type="AlphaFoldDB" id="A0A9P7B614"/>
<feature type="region of interest" description="Disordered" evidence="1">
    <location>
        <begin position="482"/>
        <end position="529"/>
    </location>
</feature>
<feature type="compositionally biased region" description="Low complexity" evidence="1">
    <location>
        <begin position="76"/>
        <end position="107"/>
    </location>
</feature>
<feature type="region of interest" description="Disordered" evidence="1">
    <location>
        <begin position="183"/>
        <end position="211"/>
    </location>
</feature>
<feature type="region of interest" description="Disordered" evidence="1">
    <location>
        <begin position="601"/>
        <end position="671"/>
    </location>
</feature>
<dbReference type="PANTHER" id="PTHR38406">
    <property type="entry name" value="TRANSCRIPTIONAL REPRESSOR OPI1"/>
    <property type="match status" value="1"/>
</dbReference>
<comment type="caution">
    <text evidence="2">The sequence shown here is derived from an EMBL/GenBank/DDBJ whole genome shotgun (WGS) entry which is preliminary data.</text>
</comment>
<keyword evidence="3" id="KW-1185">Reference proteome</keyword>
<dbReference type="Pfam" id="PF08618">
    <property type="entry name" value="Opi1"/>
    <property type="match status" value="2"/>
</dbReference>
<dbReference type="InterPro" id="IPR013927">
    <property type="entry name" value="TF_Opi1_Ccg-8"/>
</dbReference>
<name>A0A9P7B614_RHOMI</name>
<protein>
    <recommendedName>
        <fullName evidence="4">Opi1-domain-containing protein</fullName>
    </recommendedName>
</protein>
<reference evidence="2 3" key="1">
    <citation type="submission" date="2020-11" db="EMBL/GenBank/DDBJ databases">
        <title>Kefir isolates.</title>
        <authorList>
            <person name="Marcisauskas S."/>
            <person name="Kim Y."/>
            <person name="Blasche S."/>
        </authorList>
    </citation>
    <scope>NUCLEOTIDE SEQUENCE [LARGE SCALE GENOMIC DNA]</scope>
    <source>
        <strain evidence="2 3">KR</strain>
    </source>
</reference>
<evidence type="ECO:0000313" key="3">
    <source>
        <dbReference type="Proteomes" id="UP000777482"/>
    </source>
</evidence>
<evidence type="ECO:0000256" key="1">
    <source>
        <dbReference type="SAM" id="MobiDB-lite"/>
    </source>
</evidence>
<dbReference type="GO" id="GO:0008654">
    <property type="term" value="P:phospholipid biosynthetic process"/>
    <property type="evidence" value="ECO:0007669"/>
    <property type="project" value="TreeGrafter"/>
</dbReference>
<feature type="region of interest" description="Disordered" evidence="1">
    <location>
        <begin position="75"/>
        <end position="147"/>
    </location>
</feature>
<dbReference type="GO" id="GO:0006357">
    <property type="term" value="P:regulation of transcription by RNA polymerase II"/>
    <property type="evidence" value="ECO:0007669"/>
    <property type="project" value="TreeGrafter"/>
</dbReference>
<feature type="compositionally biased region" description="Basic and acidic residues" evidence="1">
    <location>
        <begin position="131"/>
        <end position="140"/>
    </location>
</feature>
<dbReference type="Proteomes" id="UP000777482">
    <property type="component" value="Unassembled WGS sequence"/>
</dbReference>
<feature type="compositionally biased region" description="Low complexity" evidence="1">
    <location>
        <begin position="613"/>
        <end position="626"/>
    </location>
</feature>
<proteinExistence type="predicted"/>
<accession>A0A9P7B614</accession>
<evidence type="ECO:0008006" key="4">
    <source>
        <dbReference type="Google" id="ProtNLM"/>
    </source>
</evidence>
<dbReference type="GO" id="GO:0005634">
    <property type="term" value="C:nucleus"/>
    <property type="evidence" value="ECO:0007669"/>
    <property type="project" value="TreeGrafter"/>
</dbReference>
<gene>
    <name evidence="2" type="ORF">C6P46_003752</name>
</gene>
<dbReference type="GO" id="GO:0005783">
    <property type="term" value="C:endoplasmic reticulum"/>
    <property type="evidence" value="ECO:0007669"/>
    <property type="project" value="TreeGrafter"/>
</dbReference>
<dbReference type="GO" id="GO:0030968">
    <property type="term" value="P:endoplasmic reticulum unfolded protein response"/>
    <property type="evidence" value="ECO:0007669"/>
    <property type="project" value="TreeGrafter"/>
</dbReference>